<organism evidence="3 4">
    <name type="scientific">Chelativorans petroleitrophicus</name>
    <dbReference type="NCBI Taxonomy" id="2975484"/>
    <lineage>
        <taxon>Bacteria</taxon>
        <taxon>Pseudomonadati</taxon>
        <taxon>Pseudomonadota</taxon>
        <taxon>Alphaproteobacteria</taxon>
        <taxon>Hyphomicrobiales</taxon>
        <taxon>Phyllobacteriaceae</taxon>
        <taxon>Chelativorans</taxon>
    </lineage>
</organism>
<feature type="region of interest" description="Disordered" evidence="1">
    <location>
        <begin position="31"/>
        <end position="51"/>
    </location>
</feature>
<dbReference type="EMBL" id="JAODNV010000024">
    <property type="protein sequence ID" value="MCT8992088.1"/>
    <property type="molecule type" value="Genomic_DNA"/>
</dbReference>
<feature type="transmembrane region" description="Helical" evidence="2">
    <location>
        <begin position="6"/>
        <end position="26"/>
    </location>
</feature>
<name>A0A9X2XB38_9HYPH</name>
<evidence type="ECO:0000256" key="2">
    <source>
        <dbReference type="SAM" id="Phobius"/>
    </source>
</evidence>
<feature type="compositionally biased region" description="Basic and acidic residues" evidence="1">
    <location>
        <begin position="32"/>
        <end position="51"/>
    </location>
</feature>
<evidence type="ECO:0000313" key="3">
    <source>
        <dbReference type="EMBL" id="MCT8992088.1"/>
    </source>
</evidence>
<keyword evidence="4" id="KW-1185">Reference proteome</keyword>
<proteinExistence type="predicted"/>
<evidence type="ECO:0000256" key="1">
    <source>
        <dbReference type="SAM" id="MobiDB-lite"/>
    </source>
</evidence>
<keyword evidence="2" id="KW-0472">Membrane</keyword>
<dbReference type="Proteomes" id="UP001149009">
    <property type="component" value="Unassembled WGS sequence"/>
</dbReference>
<keyword evidence="2" id="KW-1133">Transmembrane helix</keyword>
<comment type="caution">
    <text evidence="3">The sequence shown here is derived from an EMBL/GenBank/DDBJ whole genome shotgun (WGS) entry which is preliminary data.</text>
</comment>
<dbReference type="AlphaFoldDB" id="A0A9X2XB38"/>
<keyword evidence="2" id="KW-0812">Transmembrane</keyword>
<sequence length="51" mass="6335">MPDYLWFFTVGIAPFLVAFVIIYALLKRRRLSREEREARDEKTRELYENRR</sequence>
<gene>
    <name evidence="3" type="ORF">NYR54_17640</name>
</gene>
<accession>A0A9X2XB38</accession>
<evidence type="ECO:0000313" key="4">
    <source>
        <dbReference type="Proteomes" id="UP001149009"/>
    </source>
</evidence>
<reference evidence="3" key="1">
    <citation type="submission" date="2022-08" db="EMBL/GenBank/DDBJ databases">
        <title>Chelativorans sichuanense sp. nov., a paraffin oil-degrading bacterium isolated from a mixture of oil-based drill cuttings and paddy soil.</title>
        <authorList>
            <person name="Yu J."/>
            <person name="Liu H."/>
            <person name="Chen Q."/>
        </authorList>
    </citation>
    <scope>NUCLEOTIDE SEQUENCE</scope>
    <source>
        <strain evidence="3">SCAU 2101</strain>
    </source>
</reference>
<protein>
    <submittedName>
        <fullName evidence="3">Uncharacterized protein</fullName>
    </submittedName>
</protein>
<dbReference type="RefSeq" id="WP_261517040.1">
    <property type="nucleotide sequence ID" value="NZ_JAODNV010000024.1"/>
</dbReference>